<accession>R8BJH9</accession>
<proteinExistence type="predicted"/>
<protein>
    <submittedName>
        <fullName evidence="1">Uncharacterized protein</fullName>
    </submittedName>
</protein>
<dbReference type="RefSeq" id="XP_007915730.1">
    <property type="nucleotide sequence ID" value="XM_007917539.1"/>
</dbReference>
<gene>
    <name evidence="1" type="ORF">UCRPA7_4989</name>
</gene>
<reference evidence="2" key="1">
    <citation type="journal article" date="2013" name="Genome Announc.">
        <title>Draft genome sequence of the ascomycete Phaeoacremonium aleophilum strain UCR-PA7, a causal agent of the esca disease complex in grapevines.</title>
        <authorList>
            <person name="Blanco-Ulate B."/>
            <person name="Rolshausen P."/>
            <person name="Cantu D."/>
        </authorList>
    </citation>
    <scope>NUCLEOTIDE SEQUENCE [LARGE SCALE GENOMIC DNA]</scope>
    <source>
        <strain evidence="2">UCR-PA7</strain>
    </source>
</reference>
<dbReference type="HOGENOM" id="CLU_1994201_0_0_1"/>
<sequence>MVFQHKKEQLAKAELVSVSATTDDPSFTTGNMPGVTGVSIDTTFRLMDLPEHFKARGVKFTVDSATTADNAASDGNDENAKLLLKIITDIKRNKAPYNSLEELKDIVQTHLARRDYSPTVNTPDT</sequence>
<dbReference type="Proteomes" id="UP000014074">
    <property type="component" value="Unassembled WGS sequence"/>
</dbReference>
<name>R8BJH9_PHAM7</name>
<evidence type="ECO:0000313" key="1">
    <source>
        <dbReference type="EMBL" id="EON99503.1"/>
    </source>
</evidence>
<keyword evidence="2" id="KW-1185">Reference proteome</keyword>
<dbReference type="KEGG" id="tmn:UCRPA7_4989"/>
<dbReference type="EMBL" id="KB933147">
    <property type="protein sequence ID" value="EON99503.1"/>
    <property type="molecule type" value="Genomic_DNA"/>
</dbReference>
<dbReference type="GeneID" id="19325497"/>
<dbReference type="AlphaFoldDB" id="R8BJH9"/>
<evidence type="ECO:0000313" key="2">
    <source>
        <dbReference type="Proteomes" id="UP000014074"/>
    </source>
</evidence>
<organism evidence="1 2">
    <name type="scientific">Phaeoacremonium minimum (strain UCR-PA7)</name>
    <name type="common">Esca disease fungus</name>
    <name type="synonym">Togninia minima</name>
    <dbReference type="NCBI Taxonomy" id="1286976"/>
    <lineage>
        <taxon>Eukaryota</taxon>
        <taxon>Fungi</taxon>
        <taxon>Dikarya</taxon>
        <taxon>Ascomycota</taxon>
        <taxon>Pezizomycotina</taxon>
        <taxon>Sordariomycetes</taxon>
        <taxon>Sordariomycetidae</taxon>
        <taxon>Togniniales</taxon>
        <taxon>Togniniaceae</taxon>
        <taxon>Phaeoacremonium</taxon>
    </lineage>
</organism>